<organism evidence="2 3">
    <name type="scientific">Dictyobacter aurantiacus</name>
    <dbReference type="NCBI Taxonomy" id="1936993"/>
    <lineage>
        <taxon>Bacteria</taxon>
        <taxon>Bacillati</taxon>
        <taxon>Chloroflexota</taxon>
        <taxon>Ktedonobacteria</taxon>
        <taxon>Ktedonobacterales</taxon>
        <taxon>Dictyobacteraceae</taxon>
        <taxon>Dictyobacter</taxon>
    </lineage>
</organism>
<feature type="region of interest" description="Disordered" evidence="1">
    <location>
        <begin position="1"/>
        <end position="355"/>
    </location>
</feature>
<feature type="compositionally biased region" description="Basic residues" evidence="1">
    <location>
        <begin position="320"/>
        <end position="332"/>
    </location>
</feature>
<feature type="compositionally biased region" description="Basic and acidic residues" evidence="1">
    <location>
        <begin position="239"/>
        <end position="277"/>
    </location>
</feature>
<dbReference type="Proteomes" id="UP000287224">
    <property type="component" value="Unassembled WGS sequence"/>
</dbReference>
<protein>
    <submittedName>
        <fullName evidence="2">Uncharacterized protein</fullName>
    </submittedName>
</protein>
<evidence type="ECO:0000313" key="2">
    <source>
        <dbReference type="EMBL" id="GCE03584.1"/>
    </source>
</evidence>
<feature type="compositionally biased region" description="Polar residues" evidence="1">
    <location>
        <begin position="306"/>
        <end position="319"/>
    </location>
</feature>
<reference evidence="3" key="1">
    <citation type="submission" date="2018-12" db="EMBL/GenBank/DDBJ databases">
        <title>Tengunoibacter tsumagoiensis gen. nov., sp. nov., Dictyobacter kobayashii sp. nov., D. alpinus sp. nov., and D. joshuensis sp. nov. and description of Dictyobacteraceae fam. nov. within the order Ktedonobacterales isolated from Tengu-no-mugimeshi.</title>
        <authorList>
            <person name="Wang C.M."/>
            <person name="Zheng Y."/>
            <person name="Sakai Y."/>
            <person name="Toyoda A."/>
            <person name="Minakuchi Y."/>
            <person name="Abe K."/>
            <person name="Yokota A."/>
            <person name="Yabe S."/>
        </authorList>
    </citation>
    <scope>NUCLEOTIDE SEQUENCE [LARGE SCALE GENOMIC DNA]</scope>
    <source>
        <strain evidence="3">S-27</strain>
    </source>
</reference>
<evidence type="ECO:0000313" key="3">
    <source>
        <dbReference type="Proteomes" id="UP000287224"/>
    </source>
</evidence>
<name>A0A401Z9N6_9CHLR</name>
<gene>
    <name evidence="2" type="ORF">KDAU_09130</name>
</gene>
<dbReference type="AlphaFoldDB" id="A0A401Z9N6"/>
<evidence type="ECO:0000256" key="1">
    <source>
        <dbReference type="SAM" id="MobiDB-lite"/>
    </source>
</evidence>
<feature type="compositionally biased region" description="Polar residues" evidence="1">
    <location>
        <begin position="109"/>
        <end position="128"/>
    </location>
</feature>
<feature type="compositionally biased region" description="Acidic residues" evidence="1">
    <location>
        <begin position="223"/>
        <end position="233"/>
    </location>
</feature>
<feature type="compositionally biased region" description="Polar residues" evidence="1">
    <location>
        <begin position="153"/>
        <end position="162"/>
    </location>
</feature>
<accession>A0A401Z9N6</accession>
<sequence length="355" mass="40762">MVDRAWENGASRTHADYHPRSSNGSSQSPRNNWRNNNNNNNHRSGDNSSHYTQGNRRPYGQGNFENRNAQRFERPYDNQQGPRTRNFAANTHRSDAANDERPGYGSQRGYGNNPSFGQRGQQQSNRAPQSHGYGARGQQQGNRAPQSRGYGARSQQQGNFTPGTRGAARHERPERDPRTNPRRNFQPREAVKRPPNPRWLSRPEVRQARDEQRQKEYMQQFEGDYEQFDDDEAPQSHSVNERAPRGRRPRFEQAEEKHVTRLPDGRVLKGSRPEQRRNAQFWTEVDEDTGKLIEQVRTNEDELDQAPSSKPGRSTSANRTPRRGAARSKKGLKTSNPRSTGPKPSEKGFKWPSQQ</sequence>
<feature type="compositionally biased region" description="Basic and acidic residues" evidence="1">
    <location>
        <begin position="92"/>
        <end position="102"/>
    </location>
</feature>
<feature type="compositionally biased region" description="Basic and acidic residues" evidence="1">
    <location>
        <begin position="168"/>
        <end position="179"/>
    </location>
</feature>
<feature type="compositionally biased region" description="Low complexity" evidence="1">
    <location>
        <begin position="25"/>
        <end position="49"/>
    </location>
</feature>
<feature type="compositionally biased region" description="Basic and acidic residues" evidence="1">
    <location>
        <begin position="201"/>
        <end position="216"/>
    </location>
</feature>
<feature type="compositionally biased region" description="Polar residues" evidence="1">
    <location>
        <begin position="77"/>
        <end position="91"/>
    </location>
</feature>
<dbReference type="EMBL" id="BIFQ01000001">
    <property type="protein sequence ID" value="GCE03584.1"/>
    <property type="molecule type" value="Genomic_DNA"/>
</dbReference>
<keyword evidence="3" id="KW-1185">Reference proteome</keyword>
<proteinExistence type="predicted"/>
<comment type="caution">
    <text evidence="2">The sequence shown here is derived from an EMBL/GenBank/DDBJ whole genome shotgun (WGS) entry which is preliminary data.</text>
</comment>